<evidence type="ECO:0000256" key="3">
    <source>
        <dbReference type="ARBA" id="ARBA00022840"/>
    </source>
</evidence>
<dbReference type="GO" id="GO:0008017">
    <property type="term" value="F:microtubule binding"/>
    <property type="evidence" value="ECO:0007669"/>
    <property type="project" value="InterPro"/>
</dbReference>
<dbReference type="GO" id="GO:0007018">
    <property type="term" value="P:microtubule-based movement"/>
    <property type="evidence" value="ECO:0007669"/>
    <property type="project" value="InterPro"/>
</dbReference>
<feature type="domain" description="Kinesin motor" evidence="6">
    <location>
        <begin position="1"/>
        <end position="208"/>
    </location>
</feature>
<keyword evidence="3" id="KW-0067">ATP-binding</keyword>
<dbReference type="PANTHER" id="PTHR47972:SF45">
    <property type="entry name" value="PROTEIN CLARET SEGREGATIONAL"/>
    <property type="match status" value="1"/>
</dbReference>
<dbReference type="Gene3D" id="3.40.850.10">
    <property type="entry name" value="Kinesin motor domain"/>
    <property type="match status" value="1"/>
</dbReference>
<keyword evidence="1" id="KW-0493">Microtubule</keyword>
<evidence type="ECO:0000256" key="5">
    <source>
        <dbReference type="PROSITE-ProRule" id="PRU00283"/>
    </source>
</evidence>
<evidence type="ECO:0000256" key="1">
    <source>
        <dbReference type="ARBA" id="ARBA00022701"/>
    </source>
</evidence>
<comment type="similarity">
    <text evidence="5">Belongs to the TRAFAC class myosin-kinesin ATPase superfamily. Kinesin family.</text>
</comment>
<keyword evidence="4" id="KW-0505">Motor protein</keyword>
<proteinExistence type="inferred from homology"/>
<dbReference type="GO" id="GO:0003777">
    <property type="term" value="F:microtubule motor activity"/>
    <property type="evidence" value="ECO:0007669"/>
    <property type="project" value="InterPro"/>
</dbReference>
<gene>
    <name evidence="7" type="primary">KAR3_2</name>
    <name evidence="7" type="ORF">OC846_006441</name>
</gene>
<feature type="non-terminal residue" evidence="7">
    <location>
        <position position="1"/>
    </location>
</feature>
<dbReference type="InterPro" id="IPR036961">
    <property type="entry name" value="Kinesin_motor_dom_sf"/>
</dbReference>
<organism evidence="7 8">
    <name type="scientific">Tilletia horrida</name>
    <dbReference type="NCBI Taxonomy" id="155126"/>
    <lineage>
        <taxon>Eukaryota</taxon>
        <taxon>Fungi</taxon>
        <taxon>Dikarya</taxon>
        <taxon>Basidiomycota</taxon>
        <taxon>Ustilaginomycotina</taxon>
        <taxon>Exobasidiomycetes</taxon>
        <taxon>Tilletiales</taxon>
        <taxon>Tilletiaceae</taxon>
        <taxon>Tilletia</taxon>
    </lineage>
</organism>
<dbReference type="PANTHER" id="PTHR47972">
    <property type="entry name" value="KINESIN-LIKE PROTEIN KLP-3"/>
    <property type="match status" value="1"/>
</dbReference>
<evidence type="ECO:0000256" key="2">
    <source>
        <dbReference type="ARBA" id="ARBA00022741"/>
    </source>
</evidence>
<dbReference type="AlphaFoldDB" id="A0AAN6GJG9"/>
<dbReference type="Proteomes" id="UP001176517">
    <property type="component" value="Unassembled WGS sequence"/>
</dbReference>
<dbReference type="EMBL" id="JAPDMZ010000371">
    <property type="protein sequence ID" value="KAK0543355.1"/>
    <property type="molecule type" value="Genomic_DNA"/>
</dbReference>
<name>A0AAN6GJG9_9BASI</name>
<dbReference type="SUPFAM" id="SSF52540">
    <property type="entry name" value="P-loop containing nucleoside triphosphate hydrolases"/>
    <property type="match status" value="1"/>
</dbReference>
<keyword evidence="2" id="KW-0547">Nucleotide-binding</keyword>
<evidence type="ECO:0000256" key="4">
    <source>
        <dbReference type="ARBA" id="ARBA00023175"/>
    </source>
</evidence>
<dbReference type="InterPro" id="IPR027640">
    <property type="entry name" value="Kinesin-like_fam"/>
</dbReference>
<evidence type="ECO:0000313" key="8">
    <source>
        <dbReference type="Proteomes" id="UP001176517"/>
    </source>
</evidence>
<evidence type="ECO:0000313" key="7">
    <source>
        <dbReference type="EMBL" id="KAK0543355.1"/>
    </source>
</evidence>
<dbReference type="SMART" id="SM00129">
    <property type="entry name" value="KISc"/>
    <property type="match status" value="1"/>
</dbReference>
<accession>A0AAN6GJG9</accession>
<dbReference type="GO" id="GO:0005874">
    <property type="term" value="C:microtubule"/>
    <property type="evidence" value="ECO:0007669"/>
    <property type="project" value="UniProtKB-KW"/>
</dbReference>
<dbReference type="InterPro" id="IPR001752">
    <property type="entry name" value="Kinesin_motor_dom"/>
</dbReference>
<protein>
    <submittedName>
        <fullName evidence="7">Kinesin-like nuclear fusion protein</fullName>
    </submittedName>
</protein>
<reference evidence="7" key="1">
    <citation type="journal article" date="2023" name="PhytoFront">
        <title>Draft Genome Resources of Seven Strains of Tilletia horrida, Causal Agent of Kernel Smut of Rice.</title>
        <authorList>
            <person name="Khanal S."/>
            <person name="Antony Babu S."/>
            <person name="Zhou X.G."/>
        </authorList>
    </citation>
    <scope>NUCLEOTIDE SEQUENCE</scope>
    <source>
        <strain evidence="7">TX6</strain>
    </source>
</reference>
<comment type="caution">
    <text evidence="5">Lacks conserved residue(s) required for the propagation of feature annotation.</text>
</comment>
<sequence>VALLGYESTASGKSYTLPGPSTEAYSSFGELSDNAGLVPRAIQMLLQTSKALESEGWTYALRLSLQEVNRDSVNDLLAEEPSDDAPHKSNLDIKHGQDPGPTAVVINLQSCEQAFALLDRAKKRRKADNTRANECSSQSNTFYTLRVQGTHLERGMTRPAVLRLIDAMFLTVSLDKVSSQETLEVLRFGHSLQKISTIPKARTHQANR</sequence>
<evidence type="ECO:0000259" key="6">
    <source>
        <dbReference type="PROSITE" id="PS50067"/>
    </source>
</evidence>
<comment type="caution">
    <text evidence="7">The sequence shown here is derived from an EMBL/GenBank/DDBJ whole genome shotgun (WGS) entry which is preliminary data.</text>
</comment>
<keyword evidence="8" id="KW-1185">Reference proteome</keyword>
<dbReference type="GO" id="GO:0005524">
    <property type="term" value="F:ATP binding"/>
    <property type="evidence" value="ECO:0007669"/>
    <property type="project" value="UniProtKB-KW"/>
</dbReference>
<dbReference type="PROSITE" id="PS50067">
    <property type="entry name" value="KINESIN_MOTOR_2"/>
    <property type="match status" value="1"/>
</dbReference>
<dbReference type="InterPro" id="IPR027417">
    <property type="entry name" value="P-loop_NTPase"/>
</dbReference>
<dbReference type="Pfam" id="PF00225">
    <property type="entry name" value="Kinesin"/>
    <property type="match status" value="1"/>
</dbReference>